<keyword evidence="1" id="KW-0472">Membrane</keyword>
<dbReference type="OrthoDB" id="4401005at2"/>
<reference evidence="3 4" key="1">
    <citation type="submission" date="2018-10" db="EMBL/GenBank/DDBJ databases">
        <title>Tessaracoccus antarcticuss sp. nov., isolated from sediment.</title>
        <authorList>
            <person name="Zhou L.Y."/>
            <person name="Du Z.J."/>
        </authorList>
    </citation>
    <scope>NUCLEOTIDE SEQUENCE [LARGE SCALE GENOMIC DNA]</scope>
    <source>
        <strain evidence="3 4">JDX10</strain>
    </source>
</reference>
<keyword evidence="1" id="KW-1133">Transmembrane helix</keyword>
<dbReference type="Proteomes" id="UP000275256">
    <property type="component" value="Unassembled WGS sequence"/>
</dbReference>
<accession>A0A3M0G7H8</accession>
<keyword evidence="1" id="KW-0812">Transmembrane</keyword>
<protein>
    <recommendedName>
        <fullName evidence="5">LPXTG cell wall anchor domain-containing protein</fullName>
    </recommendedName>
</protein>
<evidence type="ECO:0008006" key="5">
    <source>
        <dbReference type="Google" id="ProtNLM"/>
    </source>
</evidence>
<evidence type="ECO:0000256" key="2">
    <source>
        <dbReference type="SAM" id="SignalP"/>
    </source>
</evidence>
<dbReference type="EMBL" id="REFW01000004">
    <property type="protein sequence ID" value="RMB58332.1"/>
    <property type="molecule type" value="Genomic_DNA"/>
</dbReference>
<name>A0A3M0G7H8_9ACTN</name>
<evidence type="ECO:0000256" key="1">
    <source>
        <dbReference type="SAM" id="Phobius"/>
    </source>
</evidence>
<gene>
    <name evidence="3" type="ORF">EAX62_14125</name>
</gene>
<feature type="chain" id="PRO_5018153374" description="LPXTG cell wall anchor domain-containing protein" evidence="2">
    <location>
        <begin position="35"/>
        <end position="237"/>
    </location>
</feature>
<evidence type="ECO:0000313" key="4">
    <source>
        <dbReference type="Proteomes" id="UP000275256"/>
    </source>
</evidence>
<proteinExistence type="predicted"/>
<keyword evidence="4" id="KW-1185">Reference proteome</keyword>
<organism evidence="3 4">
    <name type="scientific">Tessaracoccus antarcticus</name>
    <dbReference type="NCBI Taxonomy" id="2479848"/>
    <lineage>
        <taxon>Bacteria</taxon>
        <taxon>Bacillati</taxon>
        <taxon>Actinomycetota</taxon>
        <taxon>Actinomycetes</taxon>
        <taxon>Propionibacteriales</taxon>
        <taxon>Propionibacteriaceae</taxon>
        <taxon>Tessaracoccus</taxon>
    </lineage>
</organism>
<dbReference type="AlphaFoldDB" id="A0A3M0G7H8"/>
<feature type="signal peptide" evidence="2">
    <location>
        <begin position="1"/>
        <end position="34"/>
    </location>
</feature>
<feature type="transmembrane region" description="Helical" evidence="1">
    <location>
        <begin position="204"/>
        <end position="223"/>
    </location>
</feature>
<evidence type="ECO:0000313" key="3">
    <source>
        <dbReference type="EMBL" id="RMB58332.1"/>
    </source>
</evidence>
<comment type="caution">
    <text evidence="3">The sequence shown here is derived from an EMBL/GenBank/DDBJ whole genome shotgun (WGS) entry which is preliminary data.</text>
</comment>
<keyword evidence="2" id="KW-0732">Signal</keyword>
<sequence length="237" mass="24703">MHPASRSGAWSALLARMGLAILLALMLVPAVAHADDLAEPPPSSPGANAVGSCLLANQVWLLVVDVDDEILANQCVGTPASGEEALARGGIQIRFSGGRLICSMSGHPEQCPATFTGSYWNYNFGAAGTSYAFSQEGASSRRPVPGGIEAWCYNAPEEKTCTPPLLRILSKGQQIMVPGADASDYIDPPVTANEPVAVPATTPWALIGTGAVIVVAVLVLLWWRRRSGPSTGQVGGR</sequence>